<name>A0A5A9XAR5_9BACT</name>
<dbReference type="EMBL" id="SRSD01000010">
    <property type="protein sequence ID" value="KAA0888761.1"/>
    <property type="molecule type" value="Genomic_DNA"/>
</dbReference>
<evidence type="ECO:0000313" key="3">
    <source>
        <dbReference type="Proteomes" id="UP000324298"/>
    </source>
</evidence>
<comment type="caution">
    <text evidence="2">The sequence shown here is derived from an EMBL/GenBank/DDBJ whole genome shotgun (WGS) entry which is preliminary data.</text>
</comment>
<organism evidence="2 3">
    <name type="scientific">Oryzomonas rubra</name>
    <dbReference type="NCBI Taxonomy" id="2509454"/>
    <lineage>
        <taxon>Bacteria</taxon>
        <taxon>Pseudomonadati</taxon>
        <taxon>Thermodesulfobacteriota</taxon>
        <taxon>Desulfuromonadia</taxon>
        <taxon>Geobacterales</taxon>
        <taxon>Geobacteraceae</taxon>
        <taxon>Oryzomonas</taxon>
    </lineage>
</organism>
<protein>
    <submittedName>
        <fullName evidence="2">DUF4815 domain-containing protein</fullName>
    </submittedName>
</protein>
<evidence type="ECO:0000313" key="2">
    <source>
        <dbReference type="EMBL" id="KAA0888761.1"/>
    </source>
</evidence>
<evidence type="ECO:0000256" key="1">
    <source>
        <dbReference type="SAM" id="MobiDB-lite"/>
    </source>
</evidence>
<accession>A0A5A9XAR5</accession>
<reference evidence="2 3" key="1">
    <citation type="submission" date="2019-04" db="EMBL/GenBank/DDBJ databases">
        <title>Geobacter ruber sp. nov., ferric-reducing bacteria isolated from paddy soil.</title>
        <authorList>
            <person name="Xu Z."/>
            <person name="Masuda Y."/>
            <person name="Itoh H."/>
            <person name="Senoo K."/>
        </authorList>
    </citation>
    <scope>NUCLEOTIDE SEQUENCE [LARGE SCALE GENOMIC DNA]</scope>
    <source>
        <strain evidence="2 3">Red88</strain>
    </source>
</reference>
<proteinExistence type="predicted"/>
<dbReference type="Proteomes" id="UP000324298">
    <property type="component" value="Unassembled WGS sequence"/>
</dbReference>
<sequence>MPKASTIPRLPSTRDGSRTTSPNTAICTAGCPAWWSDMPIPVEAIDQFVDDEGETVRHQIGMRCFCHGADGQPDPNCTLHENGGWYYAEEQIITGLVTDISQRRELMETGAFMPGDCVFSPKSTDLVSEGDKIIFTWPLPYGQGDVLVRGTGASDTLYYEGVKGIYCIDQVKQYYRQDVDYKLDGKNIVWDWTGKTGIKPASGTKYVIKYTAYIEWIAFVPPVTRTSSGEDIGAKVMLRKKHLMEQV</sequence>
<gene>
    <name evidence="2" type="ORF">ET418_15385</name>
</gene>
<feature type="region of interest" description="Disordered" evidence="1">
    <location>
        <begin position="1"/>
        <end position="23"/>
    </location>
</feature>
<keyword evidence="3" id="KW-1185">Reference proteome</keyword>
<dbReference type="AlphaFoldDB" id="A0A5A9XAR5"/>